<reference evidence="2 3" key="1">
    <citation type="submission" date="2023-12" db="EMBL/GenBank/DDBJ databases">
        <title>Description of an unclassified Opitutus bacterium of Verrucomicrobiota.</title>
        <authorList>
            <person name="Zhang D.-F."/>
        </authorList>
    </citation>
    <scope>NUCLEOTIDE SEQUENCE [LARGE SCALE GENOMIC DNA]</scope>
    <source>
        <strain evidence="2 3">WL0086</strain>
    </source>
</reference>
<accession>A0ABZ1C9D0</accession>
<keyword evidence="3" id="KW-1185">Reference proteome</keyword>
<dbReference type="RefSeq" id="WP_221028767.1">
    <property type="nucleotide sequence ID" value="NZ_CP139781.1"/>
</dbReference>
<proteinExistence type="predicted"/>
<dbReference type="Proteomes" id="UP000738431">
    <property type="component" value="Chromosome"/>
</dbReference>
<protein>
    <recommendedName>
        <fullName evidence="4">Outer membrane lipoprotein-sorting protein</fullName>
    </recommendedName>
</protein>
<name>A0ABZ1C9D0_9BACT</name>
<sequence>MQRCPASFFRQAVRTVCLFCGLAVLALSLQAQHKGNRLRPRYLSDEADPARGVEIMAQFRSLGIAGDYYLDFDLHVLPRRGEASVVKGRMWGSRNAIGPLFRAELRGPDTRLTLDRLLGQNGPQPQSWRFSPPEIGGTSTVEALDPTTLLDPLAGTGLSMFELQMPFTYWDDFVFEGVTQVRGRAVHAFLMYPPDEFAAAHPEIGGVRLHLDANFNALMQAVILDGDEEPLRKLTVLDLKKLGEQWIVKSIDVRDEATRDKVRFEVNGAALGLSFAPGLFTPTALQDNYGPPDGVEFF</sequence>
<feature type="signal peptide" evidence="1">
    <location>
        <begin position="1"/>
        <end position="33"/>
    </location>
</feature>
<evidence type="ECO:0000313" key="3">
    <source>
        <dbReference type="Proteomes" id="UP000738431"/>
    </source>
</evidence>
<evidence type="ECO:0000256" key="1">
    <source>
        <dbReference type="SAM" id="SignalP"/>
    </source>
</evidence>
<dbReference type="Gene3D" id="2.50.20.10">
    <property type="entry name" value="Lipoprotein localisation LolA/LolB/LppX"/>
    <property type="match status" value="1"/>
</dbReference>
<evidence type="ECO:0000313" key="2">
    <source>
        <dbReference type="EMBL" id="WRQ88204.1"/>
    </source>
</evidence>
<dbReference type="EMBL" id="CP139781">
    <property type="protein sequence ID" value="WRQ88204.1"/>
    <property type="molecule type" value="Genomic_DNA"/>
</dbReference>
<gene>
    <name evidence="2" type="ORF">K1X11_002215</name>
</gene>
<keyword evidence="1" id="KW-0732">Signal</keyword>
<organism evidence="2 3">
    <name type="scientific">Actomonas aquatica</name>
    <dbReference type="NCBI Taxonomy" id="2866162"/>
    <lineage>
        <taxon>Bacteria</taxon>
        <taxon>Pseudomonadati</taxon>
        <taxon>Verrucomicrobiota</taxon>
        <taxon>Opitutia</taxon>
        <taxon>Opitutales</taxon>
        <taxon>Opitutaceae</taxon>
        <taxon>Actomonas</taxon>
    </lineage>
</organism>
<feature type="chain" id="PRO_5046252361" description="Outer membrane lipoprotein-sorting protein" evidence="1">
    <location>
        <begin position="34"/>
        <end position="298"/>
    </location>
</feature>
<evidence type="ECO:0008006" key="4">
    <source>
        <dbReference type="Google" id="ProtNLM"/>
    </source>
</evidence>